<dbReference type="GO" id="GO:0009055">
    <property type="term" value="F:electron transfer activity"/>
    <property type="evidence" value="ECO:0007669"/>
    <property type="project" value="InterPro"/>
</dbReference>
<dbReference type="GO" id="GO:0046872">
    <property type="term" value="F:metal ion binding"/>
    <property type="evidence" value="ECO:0007669"/>
    <property type="project" value="UniProtKB-KW"/>
</dbReference>
<dbReference type="InterPro" id="IPR000170">
    <property type="entry name" value="High_potential_FeS_prot"/>
</dbReference>
<protein>
    <recommendedName>
        <fullName evidence="7">High-potential iron-sulfur protein</fullName>
        <shortName evidence="7">HiPIP</shortName>
    </recommendedName>
</protein>
<comment type="caution">
    <text evidence="9">The sequence shown here is derived from an EMBL/GenBank/DDBJ whole genome shotgun (WGS) entry which is preliminary data.</text>
</comment>
<comment type="similarity">
    <text evidence="7">Belongs to the high-potential iron-sulfur protein (HiPIP) family.</text>
</comment>
<evidence type="ECO:0000256" key="2">
    <source>
        <dbReference type="ARBA" id="ARBA00022485"/>
    </source>
</evidence>
<dbReference type="InterPro" id="IPR036369">
    <property type="entry name" value="HIPIP_sf"/>
</dbReference>
<dbReference type="GO" id="GO:0019646">
    <property type="term" value="P:aerobic electron transport chain"/>
    <property type="evidence" value="ECO:0007669"/>
    <property type="project" value="InterPro"/>
</dbReference>
<feature type="domain" description="High potential iron-sulfur proteins family profile" evidence="8">
    <location>
        <begin position="50"/>
        <end position="127"/>
    </location>
</feature>
<dbReference type="SUPFAM" id="SSF57652">
    <property type="entry name" value="HIPIP (high potential iron protein)"/>
    <property type="match status" value="1"/>
</dbReference>
<evidence type="ECO:0000256" key="7">
    <source>
        <dbReference type="RuleBase" id="RU000620"/>
    </source>
</evidence>
<dbReference type="PROSITE" id="PS51373">
    <property type="entry name" value="HIPIP"/>
    <property type="match status" value="1"/>
</dbReference>
<evidence type="ECO:0000259" key="8">
    <source>
        <dbReference type="PROSITE" id="PS51373"/>
    </source>
</evidence>
<keyword evidence="5 7" id="KW-0408">Iron</keyword>
<evidence type="ECO:0000313" key="9">
    <source>
        <dbReference type="EMBL" id="PZP36806.1"/>
    </source>
</evidence>
<dbReference type="EMBL" id="QFOD01000001">
    <property type="protein sequence ID" value="PZP36806.1"/>
    <property type="molecule type" value="Genomic_DNA"/>
</dbReference>
<keyword evidence="6 7" id="KW-0411">Iron-sulfur</keyword>
<evidence type="ECO:0000256" key="1">
    <source>
        <dbReference type="ARBA" id="ARBA00022448"/>
    </source>
</evidence>
<comment type="function">
    <text evidence="7">Specific class of high-redox-potential 4Fe-4S ferredoxins. Functions in anaerobic electron transport in most purple and in some other photosynthetic bacteria and in at least one genus (Paracoccus) of halophilic, denitrifying bacteria.</text>
</comment>
<keyword evidence="2 7" id="KW-0004">4Fe-4S</keyword>
<sequence>MGPQRPRHAGPRRAFAPGRLRLGGAVSRAHLSRRQLLWLAPALCAAPALAQSQNLLQESDDEAKATGYRADAGQVDRAKFPKYTPGQTCANCSLFAPDGDKPSGGCALFYGKDVLAKGWCNSWEKRV</sequence>
<keyword evidence="3 7" id="KW-0479">Metal-binding</keyword>
<keyword evidence="1 7" id="KW-0813">Transport</keyword>
<dbReference type="Proteomes" id="UP000249633">
    <property type="component" value="Unassembled WGS sequence"/>
</dbReference>
<evidence type="ECO:0000256" key="5">
    <source>
        <dbReference type="ARBA" id="ARBA00023004"/>
    </source>
</evidence>
<proteinExistence type="inferred from homology"/>
<dbReference type="GO" id="GO:0051539">
    <property type="term" value="F:4 iron, 4 sulfur cluster binding"/>
    <property type="evidence" value="ECO:0007669"/>
    <property type="project" value="UniProtKB-KW"/>
</dbReference>
<evidence type="ECO:0000256" key="6">
    <source>
        <dbReference type="ARBA" id="ARBA00023014"/>
    </source>
</evidence>
<gene>
    <name evidence="9" type="ORF">DI603_00625</name>
</gene>
<dbReference type="Pfam" id="PF01355">
    <property type="entry name" value="HIPIP"/>
    <property type="match status" value="1"/>
</dbReference>
<dbReference type="Gene3D" id="4.10.490.10">
    <property type="entry name" value="High potential iron-sulphur protein"/>
    <property type="match status" value="1"/>
</dbReference>
<name>A0A2W5FUP7_9BURK</name>
<comment type="subunit">
    <text evidence="7">Homodimer.</text>
</comment>
<evidence type="ECO:0000256" key="4">
    <source>
        <dbReference type="ARBA" id="ARBA00022982"/>
    </source>
</evidence>
<dbReference type="AlphaFoldDB" id="A0A2W5FUP7"/>
<reference evidence="9 10" key="1">
    <citation type="submission" date="2017-08" db="EMBL/GenBank/DDBJ databases">
        <title>Infants hospitalized years apart are colonized by the same room-sourced microbial strains.</title>
        <authorList>
            <person name="Brooks B."/>
            <person name="Olm M.R."/>
            <person name="Firek B.A."/>
            <person name="Baker R."/>
            <person name="Thomas B.C."/>
            <person name="Morowitz M.J."/>
            <person name="Banfield J.F."/>
        </authorList>
    </citation>
    <scope>NUCLEOTIDE SEQUENCE [LARGE SCALE GENOMIC DNA]</scope>
    <source>
        <strain evidence="9">S2_012_000_R2_81</strain>
    </source>
</reference>
<keyword evidence="4 7" id="KW-0249">Electron transport</keyword>
<evidence type="ECO:0000256" key="3">
    <source>
        <dbReference type="ARBA" id="ARBA00022723"/>
    </source>
</evidence>
<accession>A0A2W5FUP7</accession>
<evidence type="ECO:0000313" key="10">
    <source>
        <dbReference type="Proteomes" id="UP000249633"/>
    </source>
</evidence>
<organism evidence="9 10">
    <name type="scientific">Roseateles depolymerans</name>
    <dbReference type="NCBI Taxonomy" id="76731"/>
    <lineage>
        <taxon>Bacteria</taxon>
        <taxon>Pseudomonadati</taxon>
        <taxon>Pseudomonadota</taxon>
        <taxon>Betaproteobacteria</taxon>
        <taxon>Burkholderiales</taxon>
        <taxon>Sphaerotilaceae</taxon>
        <taxon>Roseateles</taxon>
    </lineage>
</organism>